<dbReference type="PROSITE" id="PS51002">
    <property type="entry name" value="CYTB_NTER"/>
    <property type="match status" value="1"/>
</dbReference>
<dbReference type="GO" id="GO:0020037">
    <property type="term" value="F:heme binding"/>
    <property type="evidence" value="ECO:0007669"/>
    <property type="project" value="InterPro"/>
</dbReference>
<dbReference type="InterPro" id="IPR027387">
    <property type="entry name" value="Cytb/b6-like_sf"/>
</dbReference>
<feature type="transmembrane region" description="Helical" evidence="7">
    <location>
        <begin position="353"/>
        <end position="373"/>
    </location>
</feature>
<dbReference type="Pfam" id="PF13442">
    <property type="entry name" value="Cytochrome_CBB3"/>
    <property type="match status" value="1"/>
</dbReference>
<dbReference type="SUPFAM" id="SSF46626">
    <property type="entry name" value="Cytochrome c"/>
    <property type="match status" value="1"/>
</dbReference>
<dbReference type="SUPFAM" id="SSF81648">
    <property type="entry name" value="a domain/subunit of cytochrome bc1 complex (Ubiquinol-cytochrome c reductase)"/>
    <property type="match status" value="1"/>
</dbReference>
<dbReference type="InterPro" id="IPR036909">
    <property type="entry name" value="Cyt_c-like_dom_sf"/>
</dbReference>
<dbReference type="InterPro" id="IPR016174">
    <property type="entry name" value="Di-haem_cyt_TM"/>
</dbReference>
<evidence type="ECO:0000256" key="3">
    <source>
        <dbReference type="ARBA" id="ARBA00022723"/>
    </source>
</evidence>
<organism evidence="10 11">
    <name type="scientific">Edaphobacter dinghuensis</name>
    <dbReference type="NCBI Taxonomy" id="1560005"/>
    <lineage>
        <taxon>Bacteria</taxon>
        <taxon>Pseudomonadati</taxon>
        <taxon>Acidobacteriota</taxon>
        <taxon>Terriglobia</taxon>
        <taxon>Terriglobales</taxon>
        <taxon>Acidobacteriaceae</taxon>
        <taxon>Edaphobacter</taxon>
    </lineage>
</organism>
<feature type="transmembrane region" description="Helical" evidence="7">
    <location>
        <begin position="129"/>
        <end position="151"/>
    </location>
</feature>
<keyword evidence="7" id="KW-0812">Transmembrane</keyword>
<dbReference type="Proteomes" id="UP000647241">
    <property type="component" value="Unassembled WGS sequence"/>
</dbReference>
<dbReference type="GO" id="GO:0022904">
    <property type="term" value="P:respiratory electron transport chain"/>
    <property type="evidence" value="ECO:0007669"/>
    <property type="project" value="InterPro"/>
</dbReference>
<evidence type="ECO:0000256" key="5">
    <source>
        <dbReference type="PROSITE-ProRule" id="PRU00433"/>
    </source>
</evidence>
<dbReference type="PANTHER" id="PTHR19271:SF16">
    <property type="entry name" value="CYTOCHROME B"/>
    <property type="match status" value="1"/>
</dbReference>
<dbReference type="InterPro" id="IPR036150">
    <property type="entry name" value="Cyt_b/b6_C_sf"/>
</dbReference>
<evidence type="ECO:0000256" key="7">
    <source>
        <dbReference type="SAM" id="Phobius"/>
    </source>
</evidence>
<reference evidence="10" key="2">
    <citation type="submission" date="2020-09" db="EMBL/GenBank/DDBJ databases">
        <authorList>
            <person name="Sun Q."/>
            <person name="Zhou Y."/>
        </authorList>
    </citation>
    <scope>NUCLEOTIDE SEQUENCE</scope>
    <source>
        <strain evidence="10">CGMCC 1.12997</strain>
    </source>
</reference>
<keyword evidence="7" id="KW-0472">Membrane</keyword>
<dbReference type="GO" id="GO:0016491">
    <property type="term" value="F:oxidoreductase activity"/>
    <property type="evidence" value="ECO:0007669"/>
    <property type="project" value="InterPro"/>
</dbReference>
<name>A0A917HHT6_9BACT</name>
<dbReference type="GO" id="GO:0009055">
    <property type="term" value="F:electron transfer activity"/>
    <property type="evidence" value="ECO:0007669"/>
    <property type="project" value="InterPro"/>
</dbReference>
<dbReference type="CDD" id="cd00284">
    <property type="entry name" value="Cytochrome_b_N"/>
    <property type="match status" value="1"/>
</dbReference>
<keyword evidence="11" id="KW-1185">Reference proteome</keyword>
<keyword evidence="3 5" id="KW-0479">Metal-binding</keyword>
<dbReference type="InterPro" id="IPR005797">
    <property type="entry name" value="Cyt_b/b6_N"/>
</dbReference>
<dbReference type="Gene3D" id="1.10.760.10">
    <property type="entry name" value="Cytochrome c-like domain"/>
    <property type="match status" value="1"/>
</dbReference>
<feature type="region of interest" description="Disordered" evidence="6">
    <location>
        <begin position="481"/>
        <end position="521"/>
    </location>
</feature>
<keyword evidence="2" id="KW-0249">Electron transport</keyword>
<feature type="transmembrane region" description="Helical" evidence="7">
    <location>
        <begin position="197"/>
        <end position="220"/>
    </location>
</feature>
<evidence type="ECO:0008006" key="12">
    <source>
        <dbReference type="Google" id="ProtNLM"/>
    </source>
</evidence>
<dbReference type="Gene3D" id="1.20.810.10">
    <property type="entry name" value="Cytochrome Bc1 Complex, Chain C"/>
    <property type="match status" value="1"/>
</dbReference>
<keyword evidence="2" id="KW-0679">Respiratory chain</keyword>
<accession>A0A917HHT6</accession>
<evidence type="ECO:0000256" key="1">
    <source>
        <dbReference type="ARBA" id="ARBA00022617"/>
    </source>
</evidence>
<proteinExistence type="predicted"/>
<sequence length="521" mass="56789">MAELNKKGLQKAGIEVYEWFEHRLGIVKPAVEAAVHPVPASAASWWYVFGSAATVLFVLQIMTGIMLALVYTPSANHAWSSLQFLNNNVELGWFLRALHGWGSDFMIAIVLIHMVQVFMFGAYKFPRELTWIIGVFLLLLTLGMAFTGQVLRFDQDAYWGLGIGASIMSRVPVIGPSLVHFLLGAPIIGSATLSRFFTLHVFVIPGLLLAGVALHLLMVLRLGINEWPMPGRIVRKATYEAEYHELNKREGIAFVPDGAWKDAIFAAAIILSVMACAFFFGPFGPTGQPDPTIIQTAPKPDGPFLWLFAVLSLLPPEMETPIILVAPVIIIGAMLLLPLVAGEGEKHWSRRPVAVLMVSVIAVSLGVFTRLGVTTPWSPVMNAWSSDIVPQKYIHDRTPLERQGALVFQDKQCRNCHEVGGQGGQRGPELDSVATRLTEDQLVRQVLQGGGNMPAYGNALSPAETAALVSFLETLRGNNLQPAQDASRALTGENPPKATVPGEERPSGQSHLSKEAPTQEK</sequence>
<protein>
    <recommendedName>
        <fullName evidence="12">Ubiquinol-cytochrome c reductase cytochrome b subunit</fullName>
    </recommendedName>
</protein>
<evidence type="ECO:0000259" key="8">
    <source>
        <dbReference type="PROSITE" id="PS51002"/>
    </source>
</evidence>
<keyword evidence="4 5" id="KW-0408">Iron</keyword>
<dbReference type="GO" id="GO:0046872">
    <property type="term" value="F:metal ion binding"/>
    <property type="evidence" value="ECO:0007669"/>
    <property type="project" value="UniProtKB-KW"/>
</dbReference>
<dbReference type="InterPro" id="IPR009056">
    <property type="entry name" value="Cyt_c-like_dom"/>
</dbReference>
<feature type="domain" description="Cytochrome b/b6 N-terminal region profile" evidence="8">
    <location>
        <begin position="16"/>
        <end position="228"/>
    </location>
</feature>
<feature type="compositionally biased region" description="Basic and acidic residues" evidence="6">
    <location>
        <begin position="502"/>
        <end position="521"/>
    </location>
</feature>
<dbReference type="GO" id="GO:0016020">
    <property type="term" value="C:membrane"/>
    <property type="evidence" value="ECO:0007669"/>
    <property type="project" value="InterPro"/>
</dbReference>
<dbReference type="AlphaFoldDB" id="A0A917HHT6"/>
<feature type="transmembrane region" description="Helical" evidence="7">
    <location>
        <begin position="263"/>
        <end position="281"/>
    </location>
</feature>
<dbReference type="EMBL" id="BMGT01000003">
    <property type="protein sequence ID" value="GGG80036.1"/>
    <property type="molecule type" value="Genomic_DNA"/>
</dbReference>
<evidence type="ECO:0000313" key="11">
    <source>
        <dbReference type="Proteomes" id="UP000647241"/>
    </source>
</evidence>
<comment type="caution">
    <text evidence="10">The sequence shown here is derived from an EMBL/GenBank/DDBJ whole genome shotgun (WGS) entry which is preliminary data.</text>
</comment>
<evidence type="ECO:0000259" key="9">
    <source>
        <dbReference type="PROSITE" id="PS51007"/>
    </source>
</evidence>
<dbReference type="PROSITE" id="PS51007">
    <property type="entry name" value="CYTC"/>
    <property type="match status" value="1"/>
</dbReference>
<dbReference type="InterPro" id="IPR048259">
    <property type="entry name" value="Cytochrome_b_N_euk/bac"/>
</dbReference>
<reference evidence="10" key="1">
    <citation type="journal article" date="2014" name="Int. J. Syst. Evol. Microbiol.">
        <title>Complete genome sequence of Corynebacterium casei LMG S-19264T (=DSM 44701T), isolated from a smear-ripened cheese.</title>
        <authorList>
            <consortium name="US DOE Joint Genome Institute (JGI-PGF)"/>
            <person name="Walter F."/>
            <person name="Albersmeier A."/>
            <person name="Kalinowski J."/>
            <person name="Ruckert C."/>
        </authorList>
    </citation>
    <scope>NUCLEOTIDE SEQUENCE</scope>
    <source>
        <strain evidence="10">CGMCC 1.12997</strain>
    </source>
</reference>
<evidence type="ECO:0000256" key="4">
    <source>
        <dbReference type="ARBA" id="ARBA00023004"/>
    </source>
</evidence>
<dbReference type="Pfam" id="PF00033">
    <property type="entry name" value="Cytochrome_B"/>
    <property type="match status" value="1"/>
</dbReference>
<keyword evidence="7" id="KW-1133">Transmembrane helix</keyword>
<keyword evidence="1 5" id="KW-0349">Heme</keyword>
<feature type="transmembrane region" description="Helical" evidence="7">
    <location>
        <begin position="45"/>
        <end position="71"/>
    </location>
</feature>
<gene>
    <name evidence="10" type="ORF">GCM10011585_24200</name>
</gene>
<feature type="transmembrane region" description="Helical" evidence="7">
    <location>
        <begin position="322"/>
        <end position="341"/>
    </location>
</feature>
<feature type="transmembrane region" description="Helical" evidence="7">
    <location>
        <begin position="171"/>
        <end position="191"/>
    </location>
</feature>
<evidence type="ECO:0000313" key="10">
    <source>
        <dbReference type="EMBL" id="GGG80036.1"/>
    </source>
</evidence>
<evidence type="ECO:0000256" key="2">
    <source>
        <dbReference type="ARBA" id="ARBA00022660"/>
    </source>
</evidence>
<dbReference type="PANTHER" id="PTHR19271">
    <property type="entry name" value="CYTOCHROME B"/>
    <property type="match status" value="1"/>
</dbReference>
<evidence type="ECO:0000256" key="6">
    <source>
        <dbReference type="SAM" id="MobiDB-lite"/>
    </source>
</evidence>
<feature type="domain" description="Cytochrome c" evidence="9">
    <location>
        <begin position="399"/>
        <end position="476"/>
    </location>
</feature>
<dbReference type="RefSeq" id="WP_188554487.1">
    <property type="nucleotide sequence ID" value="NZ_BMGT01000003.1"/>
</dbReference>
<dbReference type="SUPFAM" id="SSF81342">
    <property type="entry name" value="Transmembrane di-heme cytochromes"/>
    <property type="match status" value="1"/>
</dbReference>
<keyword evidence="2" id="KW-0813">Transport</keyword>